<keyword evidence="7" id="KW-0472">Membrane</keyword>
<keyword evidence="5 7" id="KW-0378">Hydrolase</keyword>
<protein>
    <recommendedName>
        <fullName evidence="4 7">Signal peptidase I</fullName>
        <ecNumber evidence="4 7">3.4.21.89</ecNumber>
    </recommendedName>
</protein>
<evidence type="ECO:0000256" key="2">
    <source>
        <dbReference type="ARBA" id="ARBA00004401"/>
    </source>
</evidence>
<proteinExistence type="inferred from homology"/>
<evidence type="ECO:0000256" key="6">
    <source>
        <dbReference type="PIRSR" id="PIRSR600223-1"/>
    </source>
</evidence>
<dbReference type="GO" id="GO:0006465">
    <property type="term" value="P:signal peptide processing"/>
    <property type="evidence" value="ECO:0007669"/>
    <property type="project" value="InterPro"/>
</dbReference>
<dbReference type="CDD" id="cd06530">
    <property type="entry name" value="S26_SPase_I"/>
    <property type="match status" value="1"/>
</dbReference>
<evidence type="ECO:0000256" key="7">
    <source>
        <dbReference type="RuleBase" id="RU362042"/>
    </source>
</evidence>
<dbReference type="GO" id="GO:0004252">
    <property type="term" value="F:serine-type endopeptidase activity"/>
    <property type="evidence" value="ECO:0007669"/>
    <property type="project" value="InterPro"/>
</dbReference>
<keyword evidence="7" id="KW-0645">Protease</keyword>
<evidence type="ECO:0000259" key="8">
    <source>
        <dbReference type="Pfam" id="PF10502"/>
    </source>
</evidence>
<dbReference type="EC" id="3.4.21.89" evidence="4 7"/>
<keyword evidence="7" id="KW-1133">Transmembrane helix</keyword>
<dbReference type="OrthoDB" id="9802919at2"/>
<dbReference type="GO" id="GO:0005886">
    <property type="term" value="C:plasma membrane"/>
    <property type="evidence" value="ECO:0007669"/>
    <property type="project" value="UniProtKB-SubCell"/>
</dbReference>
<name>A0A437S8H9_9FIRM</name>
<evidence type="ECO:0000256" key="1">
    <source>
        <dbReference type="ARBA" id="ARBA00000677"/>
    </source>
</evidence>
<dbReference type="Proteomes" id="UP000288812">
    <property type="component" value="Unassembled WGS sequence"/>
</dbReference>
<feature type="transmembrane region" description="Helical" evidence="7">
    <location>
        <begin position="6"/>
        <end position="29"/>
    </location>
</feature>
<accession>A0A437S8H9</accession>
<dbReference type="GO" id="GO:0009003">
    <property type="term" value="F:signal peptidase activity"/>
    <property type="evidence" value="ECO:0007669"/>
    <property type="project" value="UniProtKB-EC"/>
</dbReference>
<comment type="similarity">
    <text evidence="3 7">Belongs to the peptidase S26 family.</text>
</comment>
<dbReference type="PRINTS" id="PR00727">
    <property type="entry name" value="LEADERPTASE"/>
</dbReference>
<evidence type="ECO:0000256" key="5">
    <source>
        <dbReference type="ARBA" id="ARBA00022801"/>
    </source>
</evidence>
<dbReference type="InterPro" id="IPR019533">
    <property type="entry name" value="Peptidase_S26"/>
</dbReference>
<dbReference type="PROSITE" id="PS00760">
    <property type="entry name" value="SPASE_I_2"/>
    <property type="match status" value="1"/>
</dbReference>
<dbReference type="EMBL" id="RLIH01000003">
    <property type="protein sequence ID" value="RVU55393.1"/>
    <property type="molecule type" value="Genomic_DNA"/>
</dbReference>
<reference evidence="9 10" key="1">
    <citation type="submission" date="2018-11" db="EMBL/GenBank/DDBJ databases">
        <title>Genome sequencing and assembly of Anaerosphaera sp. nov., GS7-6-2.</title>
        <authorList>
            <person name="Rettenmaier R."/>
            <person name="Liebl W."/>
            <person name="Zverlov V."/>
        </authorList>
    </citation>
    <scope>NUCLEOTIDE SEQUENCE [LARGE SCALE GENOMIC DNA]</scope>
    <source>
        <strain evidence="9 10">GS7-6-2</strain>
    </source>
</reference>
<dbReference type="Gene3D" id="2.10.109.10">
    <property type="entry name" value="Umud Fragment, subunit A"/>
    <property type="match status" value="1"/>
</dbReference>
<dbReference type="AlphaFoldDB" id="A0A437S8H9"/>
<dbReference type="Pfam" id="PF10502">
    <property type="entry name" value="Peptidase_S26"/>
    <property type="match status" value="1"/>
</dbReference>
<dbReference type="InterPro" id="IPR000223">
    <property type="entry name" value="Pept_S26A_signal_pept_1"/>
</dbReference>
<dbReference type="InterPro" id="IPR036286">
    <property type="entry name" value="LexA/Signal_pep-like_sf"/>
</dbReference>
<comment type="catalytic activity">
    <reaction evidence="1 7">
        <text>Cleavage of hydrophobic, N-terminal signal or leader sequences from secreted and periplasmic proteins.</text>
        <dbReference type="EC" id="3.4.21.89"/>
    </reaction>
</comment>
<gene>
    <name evidence="9" type="primary">lepB</name>
    <name evidence="9" type="ORF">EF514_03460</name>
</gene>
<dbReference type="NCBIfam" id="TIGR02227">
    <property type="entry name" value="sigpep_I_bact"/>
    <property type="match status" value="1"/>
</dbReference>
<dbReference type="PANTHER" id="PTHR43390:SF1">
    <property type="entry name" value="CHLOROPLAST PROCESSING PEPTIDASE"/>
    <property type="match status" value="1"/>
</dbReference>
<comment type="subcellular location">
    <subcellularLocation>
        <location evidence="2">Cell membrane</location>
        <topology evidence="2">Single-pass type II membrane protein</topology>
    </subcellularLocation>
    <subcellularLocation>
        <location evidence="7">Membrane</location>
        <topology evidence="7">Single-pass type II membrane protein</topology>
    </subcellularLocation>
</comment>
<evidence type="ECO:0000313" key="10">
    <source>
        <dbReference type="Proteomes" id="UP000288812"/>
    </source>
</evidence>
<evidence type="ECO:0000256" key="3">
    <source>
        <dbReference type="ARBA" id="ARBA00009370"/>
    </source>
</evidence>
<dbReference type="PANTHER" id="PTHR43390">
    <property type="entry name" value="SIGNAL PEPTIDASE I"/>
    <property type="match status" value="1"/>
</dbReference>
<organism evidence="9 10">
    <name type="scientific">Anaerosphaera multitolerans</name>
    <dbReference type="NCBI Taxonomy" id="2487351"/>
    <lineage>
        <taxon>Bacteria</taxon>
        <taxon>Bacillati</taxon>
        <taxon>Bacillota</taxon>
        <taxon>Tissierellia</taxon>
        <taxon>Tissierellales</taxon>
        <taxon>Peptoniphilaceae</taxon>
        <taxon>Anaerosphaera</taxon>
    </lineage>
</organism>
<evidence type="ECO:0000313" key="9">
    <source>
        <dbReference type="EMBL" id="RVU55393.1"/>
    </source>
</evidence>
<feature type="active site" evidence="6">
    <location>
        <position position="75"/>
    </location>
</feature>
<comment type="caution">
    <text evidence="9">The sequence shown here is derived from an EMBL/GenBank/DDBJ whole genome shotgun (WGS) entry which is preliminary data.</text>
</comment>
<sequence>MFSWIITIIAAIALTFFITTFILIPTIVVGESMSPTLSENDRLISLKFPLYYSNPSKGDIVILDSPEEDNKEYIKRVIGVPGDVIEIDNGNVYINGQLYDEDYIKEGVLTEIYSENSWTLSSDEYFVMGDNRLPGKSLDSRFFGPIKRDTIRGIANFRYWPISKLGVVGGINE</sequence>
<feature type="active site" evidence="6">
    <location>
        <position position="32"/>
    </location>
</feature>
<evidence type="ECO:0000256" key="4">
    <source>
        <dbReference type="ARBA" id="ARBA00013208"/>
    </source>
</evidence>
<feature type="domain" description="Peptidase S26" evidence="8">
    <location>
        <begin position="2"/>
        <end position="160"/>
    </location>
</feature>
<dbReference type="SUPFAM" id="SSF51306">
    <property type="entry name" value="LexA/Signal peptidase"/>
    <property type="match status" value="1"/>
</dbReference>
<dbReference type="InterPro" id="IPR019757">
    <property type="entry name" value="Pept_S26A_signal_pept_1_Lys-AS"/>
</dbReference>
<keyword evidence="7" id="KW-0812">Transmembrane</keyword>
<keyword evidence="10" id="KW-1185">Reference proteome</keyword>